<dbReference type="NCBIfam" id="TIGR01549">
    <property type="entry name" value="HAD-SF-IA-v1"/>
    <property type="match status" value="1"/>
</dbReference>
<organism evidence="1 2">
    <name type="scientific">Butyricicoccus porcorum</name>
    <dbReference type="NCBI Taxonomy" id="1945634"/>
    <lineage>
        <taxon>Bacteria</taxon>
        <taxon>Bacillati</taxon>
        <taxon>Bacillota</taxon>
        <taxon>Clostridia</taxon>
        <taxon>Eubacteriales</taxon>
        <taxon>Butyricicoccaceae</taxon>
        <taxon>Butyricicoccus</taxon>
    </lineage>
</organism>
<dbReference type="SUPFAM" id="SSF56784">
    <property type="entry name" value="HAD-like"/>
    <property type="match status" value="1"/>
</dbReference>
<proteinExistence type="predicted"/>
<dbReference type="RefSeq" id="WP_087021059.1">
    <property type="nucleotide sequence ID" value="NZ_NHOC01000009.1"/>
</dbReference>
<reference evidence="1 2" key="1">
    <citation type="submission" date="2017-05" db="EMBL/GenBank/DDBJ databases">
        <title>Butyricicoccus porcorum sp. nov. a butyrate-producing bacterium from the swine intestinal tract.</title>
        <authorList>
            <person name="Trachsel J."/>
            <person name="Humphrey S."/>
            <person name="Allen H.K."/>
        </authorList>
    </citation>
    <scope>NUCLEOTIDE SEQUENCE [LARGE SCALE GENOMIC DNA]</scope>
    <source>
        <strain evidence="1">BB10</strain>
    </source>
</reference>
<dbReference type="NCBIfam" id="TIGR01509">
    <property type="entry name" value="HAD-SF-IA-v3"/>
    <property type="match status" value="1"/>
</dbReference>
<dbReference type="Proteomes" id="UP000194903">
    <property type="component" value="Unassembled WGS sequence"/>
</dbReference>
<dbReference type="InterPro" id="IPR052550">
    <property type="entry name" value="Pyrimidine_5'-ntase_YjjG"/>
</dbReference>
<protein>
    <submittedName>
        <fullName evidence="1">Noncanonical pyrimidine nucleotidase, YjjG family</fullName>
    </submittedName>
</protein>
<gene>
    <name evidence="1" type="ORF">CBW42_10500</name>
</gene>
<evidence type="ECO:0000313" key="1">
    <source>
        <dbReference type="EMBL" id="OUM19903.1"/>
    </source>
</evidence>
<dbReference type="Pfam" id="PF00702">
    <property type="entry name" value="Hydrolase"/>
    <property type="match status" value="1"/>
</dbReference>
<dbReference type="PANTHER" id="PTHR47478:SF1">
    <property type="entry name" value="PYRIMIDINE 5'-NUCLEOTIDASE YJJG"/>
    <property type="match status" value="1"/>
</dbReference>
<dbReference type="InterPro" id="IPR006439">
    <property type="entry name" value="HAD-SF_hydro_IA"/>
</dbReference>
<dbReference type="InterPro" id="IPR011951">
    <property type="entry name" value="HAD-SF_hydro_IA_YjjG/PynA"/>
</dbReference>
<dbReference type="SFLD" id="SFLDG01129">
    <property type="entry name" value="C1.5:_HAD__Beta-PGM__Phosphata"/>
    <property type="match status" value="1"/>
</dbReference>
<accession>A0A252F291</accession>
<dbReference type="NCBIfam" id="TIGR02254">
    <property type="entry name" value="YjjG_YfnB"/>
    <property type="match status" value="1"/>
</dbReference>
<dbReference type="InterPro" id="IPR023198">
    <property type="entry name" value="PGP-like_dom2"/>
</dbReference>
<name>A0A252F291_9FIRM</name>
<comment type="caution">
    <text evidence="1">The sequence shown here is derived from an EMBL/GenBank/DDBJ whole genome shotgun (WGS) entry which is preliminary data.</text>
</comment>
<dbReference type="GO" id="GO:0008253">
    <property type="term" value="F:5'-nucleotidase activity"/>
    <property type="evidence" value="ECO:0007669"/>
    <property type="project" value="InterPro"/>
</dbReference>
<dbReference type="AlphaFoldDB" id="A0A252F291"/>
<keyword evidence="2" id="KW-1185">Reference proteome</keyword>
<dbReference type="InterPro" id="IPR023214">
    <property type="entry name" value="HAD_sf"/>
</dbReference>
<dbReference type="InterPro" id="IPR036412">
    <property type="entry name" value="HAD-like_sf"/>
</dbReference>
<dbReference type="PANTHER" id="PTHR47478">
    <property type="match status" value="1"/>
</dbReference>
<sequence length="228" mass="26082">MLLDMDGTFFDFPACERRAFFRTMQEFSIEADEDMYQRYRVVNKAAWKELEEGRLTHEQLRPERFRRLMAQLGRTFPDGVTAEQVAAYNVQRIAEGDILYDGARELWQRIYRQYRVCVLTNGSDLTQYNRLKCAGLLEYTHAVVTSQRAGVGKPAAGIFQLALAELGCPDKRECVMVGDSLEADIRGAENFGIDTIWYNPTKERPKTMQVAKEVNDYSALALALGLEK</sequence>
<dbReference type="SFLD" id="SFLDS00003">
    <property type="entry name" value="Haloacid_Dehalogenase"/>
    <property type="match status" value="1"/>
</dbReference>
<evidence type="ECO:0000313" key="2">
    <source>
        <dbReference type="Proteomes" id="UP000194903"/>
    </source>
</evidence>
<dbReference type="Gene3D" id="1.10.150.240">
    <property type="entry name" value="Putative phosphatase, domain 2"/>
    <property type="match status" value="1"/>
</dbReference>
<dbReference type="Gene3D" id="3.40.50.1000">
    <property type="entry name" value="HAD superfamily/HAD-like"/>
    <property type="match status" value="1"/>
</dbReference>
<dbReference type="EMBL" id="NHOC01000009">
    <property type="protein sequence ID" value="OUM19903.1"/>
    <property type="molecule type" value="Genomic_DNA"/>
</dbReference>